<evidence type="ECO:0000256" key="6">
    <source>
        <dbReference type="ARBA" id="ARBA00023118"/>
    </source>
</evidence>
<feature type="compositionally biased region" description="Basic and acidic residues" evidence="8">
    <location>
        <begin position="209"/>
        <end position="219"/>
    </location>
</feature>
<evidence type="ECO:0000256" key="3">
    <source>
        <dbReference type="ARBA" id="ARBA00022692"/>
    </source>
</evidence>
<dbReference type="RefSeq" id="WP_376886353.1">
    <property type="nucleotide sequence ID" value="NZ_JBHUHR010000031.1"/>
</dbReference>
<feature type="transmembrane region" description="Helical" evidence="9">
    <location>
        <begin position="285"/>
        <end position="304"/>
    </location>
</feature>
<evidence type="ECO:0000256" key="2">
    <source>
        <dbReference type="ARBA" id="ARBA00022475"/>
    </source>
</evidence>
<dbReference type="Gene3D" id="1.10.3210.10">
    <property type="entry name" value="Hypothetical protein af1432"/>
    <property type="match status" value="1"/>
</dbReference>
<evidence type="ECO:0000313" key="12">
    <source>
        <dbReference type="Proteomes" id="UP001597361"/>
    </source>
</evidence>
<keyword evidence="12" id="KW-1185">Reference proteome</keyword>
<gene>
    <name evidence="11" type="ORF">ACFSKL_11360</name>
</gene>
<keyword evidence="3 9" id="KW-0812">Transmembrane</keyword>
<evidence type="ECO:0000256" key="4">
    <source>
        <dbReference type="ARBA" id="ARBA00022741"/>
    </source>
</evidence>
<evidence type="ECO:0000313" key="11">
    <source>
        <dbReference type="EMBL" id="MFD2035394.1"/>
    </source>
</evidence>
<protein>
    <submittedName>
        <fullName evidence="11">Pycsar system effector family protein</fullName>
    </submittedName>
</protein>
<evidence type="ECO:0000256" key="7">
    <source>
        <dbReference type="ARBA" id="ARBA00023136"/>
    </source>
</evidence>
<dbReference type="Pfam" id="PF01966">
    <property type="entry name" value="HD"/>
    <property type="match status" value="1"/>
</dbReference>
<reference evidence="12" key="1">
    <citation type="journal article" date="2019" name="Int. J. Syst. Evol. Microbiol.">
        <title>The Global Catalogue of Microorganisms (GCM) 10K type strain sequencing project: providing services to taxonomists for standard genome sequencing and annotation.</title>
        <authorList>
            <consortium name="The Broad Institute Genomics Platform"/>
            <consortium name="The Broad Institute Genome Sequencing Center for Infectious Disease"/>
            <person name="Wu L."/>
            <person name="Ma J."/>
        </authorList>
    </citation>
    <scope>NUCLEOTIDE SEQUENCE [LARGE SCALE GENOMIC DNA]</scope>
    <source>
        <strain evidence="12">CGMCC 1.15180</strain>
    </source>
</reference>
<proteinExistence type="predicted"/>
<feature type="region of interest" description="Disordered" evidence="8">
    <location>
        <begin position="203"/>
        <end position="230"/>
    </location>
</feature>
<name>A0ABW4VL53_9BACT</name>
<dbReference type="CDD" id="cd00077">
    <property type="entry name" value="HDc"/>
    <property type="match status" value="1"/>
</dbReference>
<dbReference type="Proteomes" id="UP001597361">
    <property type="component" value="Unassembled WGS sequence"/>
</dbReference>
<evidence type="ECO:0000256" key="9">
    <source>
        <dbReference type="SAM" id="Phobius"/>
    </source>
</evidence>
<dbReference type="SUPFAM" id="SSF109604">
    <property type="entry name" value="HD-domain/PDEase-like"/>
    <property type="match status" value="1"/>
</dbReference>
<keyword evidence="7 9" id="KW-0472">Membrane</keyword>
<keyword evidence="5 9" id="KW-1133">Transmembrane helix</keyword>
<dbReference type="EMBL" id="JBHUHR010000031">
    <property type="protein sequence ID" value="MFD2035394.1"/>
    <property type="molecule type" value="Genomic_DNA"/>
</dbReference>
<evidence type="ECO:0000256" key="1">
    <source>
        <dbReference type="ARBA" id="ARBA00004236"/>
    </source>
</evidence>
<feature type="domain" description="HD/PDEase" evidence="10">
    <location>
        <begin position="26"/>
        <end position="141"/>
    </location>
</feature>
<organism evidence="11 12">
    <name type="scientific">Belliella marina</name>
    <dbReference type="NCBI Taxonomy" id="1644146"/>
    <lineage>
        <taxon>Bacteria</taxon>
        <taxon>Pseudomonadati</taxon>
        <taxon>Bacteroidota</taxon>
        <taxon>Cytophagia</taxon>
        <taxon>Cytophagales</taxon>
        <taxon>Cyclobacteriaceae</taxon>
        <taxon>Belliella</taxon>
    </lineage>
</organism>
<keyword evidence="2" id="KW-1003">Cell membrane</keyword>
<dbReference type="SMART" id="SM00471">
    <property type="entry name" value="HDc"/>
    <property type="match status" value="1"/>
</dbReference>
<evidence type="ECO:0000256" key="5">
    <source>
        <dbReference type="ARBA" id="ARBA00022989"/>
    </source>
</evidence>
<accession>A0ABW4VL53</accession>
<comment type="subcellular location">
    <subcellularLocation>
        <location evidence="1">Cell membrane</location>
    </subcellularLocation>
</comment>
<feature type="transmembrane region" description="Helical" evidence="9">
    <location>
        <begin position="378"/>
        <end position="400"/>
    </location>
</feature>
<dbReference type="InterPro" id="IPR003607">
    <property type="entry name" value="HD/PDEase_dom"/>
</dbReference>
<dbReference type="Pfam" id="PF18967">
    <property type="entry name" value="PycTM"/>
    <property type="match status" value="1"/>
</dbReference>
<keyword evidence="6" id="KW-0051">Antiviral defense</keyword>
<evidence type="ECO:0000256" key="8">
    <source>
        <dbReference type="SAM" id="MobiDB-lite"/>
    </source>
</evidence>
<dbReference type="InterPro" id="IPR006674">
    <property type="entry name" value="HD_domain"/>
</dbReference>
<dbReference type="InterPro" id="IPR043760">
    <property type="entry name" value="PycTM_dom"/>
</dbReference>
<evidence type="ECO:0000259" key="10">
    <source>
        <dbReference type="SMART" id="SM00471"/>
    </source>
</evidence>
<keyword evidence="4" id="KW-0547">Nucleotide-binding</keyword>
<comment type="caution">
    <text evidence="11">The sequence shown here is derived from an EMBL/GenBank/DDBJ whole genome shotgun (WGS) entry which is preliminary data.</text>
</comment>
<feature type="transmembrane region" description="Helical" evidence="9">
    <location>
        <begin position="255"/>
        <end position="273"/>
    </location>
</feature>
<sequence length="402" mass="45945">MNYFKIIEEAEAWVREYSKTHQDKGYCFHDITHTMQVVNATEEIAKHYKLENESYFTVIIAAYFHDLGYYTGGSVDHELRSAAIAQKYLEGKKVDLYTINAIKKCILSTKFPQSPSNLLEEIVCDADLFHLGNDNFLERDQLMKMEKDATCGGSDPTDDWANSLIGLMQSHSYHTDYVRQLLDDSKQRNIELLKKMQSNSLAQDSSEITGKKESLEIQPKKKKKNKERPDRGIETMFRVTATNNQRLSDMADNKANILLTVNSIILSVIIALLLRKLDENVNLTIPTIILLFVSLSTMVVAILATRPIIPNGEFTEKEVVDKSVNLLFFGNFYKMDFSKYTESMKMVMEDRDFLYGTLTKDIYSQGVALGRKYKLLRLGYNIFMFGLILSVIAFTIAITISN</sequence>